<evidence type="ECO:0000313" key="1">
    <source>
        <dbReference type="EMBL" id="MFF0546956.1"/>
    </source>
</evidence>
<dbReference type="Proteomes" id="UP001601444">
    <property type="component" value="Unassembled WGS sequence"/>
</dbReference>
<evidence type="ECO:0008006" key="3">
    <source>
        <dbReference type="Google" id="ProtNLM"/>
    </source>
</evidence>
<dbReference type="InterPro" id="IPR021226">
    <property type="entry name" value="Phage_gene29"/>
</dbReference>
<accession>A0ABW6PWY7</accession>
<evidence type="ECO:0000313" key="2">
    <source>
        <dbReference type="Proteomes" id="UP001601444"/>
    </source>
</evidence>
<reference evidence="1 2" key="1">
    <citation type="submission" date="2024-10" db="EMBL/GenBank/DDBJ databases">
        <title>The Natural Products Discovery Center: Release of the First 8490 Sequenced Strains for Exploring Actinobacteria Biosynthetic Diversity.</title>
        <authorList>
            <person name="Kalkreuter E."/>
            <person name="Kautsar S.A."/>
            <person name="Yang D."/>
            <person name="Bader C.D."/>
            <person name="Teijaro C.N."/>
            <person name="Fluegel L."/>
            <person name="Davis C.M."/>
            <person name="Simpson J.R."/>
            <person name="Lauterbach L."/>
            <person name="Steele A.D."/>
            <person name="Gui C."/>
            <person name="Meng S."/>
            <person name="Li G."/>
            <person name="Viehrig K."/>
            <person name="Ye F."/>
            <person name="Su P."/>
            <person name="Kiefer A.F."/>
            <person name="Nichols A."/>
            <person name="Cepeda A.J."/>
            <person name="Yan W."/>
            <person name="Fan B."/>
            <person name="Jiang Y."/>
            <person name="Adhikari A."/>
            <person name="Zheng C.-J."/>
            <person name="Schuster L."/>
            <person name="Cowan T.M."/>
            <person name="Smanski M.J."/>
            <person name="Chevrette M.G."/>
            <person name="De Carvalho L.P.S."/>
            <person name="Shen B."/>
        </authorList>
    </citation>
    <scope>NUCLEOTIDE SEQUENCE [LARGE SCALE GENOMIC DNA]</scope>
    <source>
        <strain evidence="1 2">NPDC004045</strain>
    </source>
</reference>
<protein>
    <recommendedName>
        <fullName evidence="3">Minor tail protein</fullName>
    </recommendedName>
</protein>
<sequence>MTEVPPAPIGFEHLDMTDPKQRLAWALGSMPSHQPSGQPVPIPPKVVPEWSEFLDALGLVYDPTRQRLFPIVDDTRVQMGWLAPVQWVTRQKYEEYEAARAGKVADMKAALQRMDPGLAQRIADMTDVQKREEMAAQAVKIGEVFARIQQQHGNGRAETGA</sequence>
<proteinExistence type="predicted"/>
<organism evidence="1 2">
    <name type="scientific">Nocardia thailandica</name>
    <dbReference type="NCBI Taxonomy" id="257275"/>
    <lineage>
        <taxon>Bacteria</taxon>
        <taxon>Bacillati</taxon>
        <taxon>Actinomycetota</taxon>
        <taxon>Actinomycetes</taxon>
        <taxon>Mycobacteriales</taxon>
        <taxon>Nocardiaceae</taxon>
        <taxon>Nocardia</taxon>
    </lineage>
</organism>
<name>A0ABW6PWY7_9NOCA</name>
<dbReference type="Pfam" id="PF10910">
    <property type="entry name" value="Phage_gene29"/>
    <property type="match status" value="1"/>
</dbReference>
<dbReference type="RefSeq" id="WP_387703138.1">
    <property type="nucleotide sequence ID" value="NZ_JBIAMX010000029.1"/>
</dbReference>
<gene>
    <name evidence="1" type="ORF">ACFYTF_29380</name>
</gene>
<comment type="caution">
    <text evidence="1">The sequence shown here is derived from an EMBL/GenBank/DDBJ whole genome shotgun (WGS) entry which is preliminary data.</text>
</comment>
<keyword evidence="2" id="KW-1185">Reference proteome</keyword>
<dbReference type="EMBL" id="JBIAMX010000029">
    <property type="protein sequence ID" value="MFF0546956.1"/>
    <property type="molecule type" value="Genomic_DNA"/>
</dbReference>